<dbReference type="OrthoDB" id="279428at2"/>
<evidence type="ECO:0000256" key="5">
    <source>
        <dbReference type="ARBA" id="ARBA00022989"/>
    </source>
</evidence>
<feature type="transmembrane region" description="Helical" evidence="7">
    <location>
        <begin position="124"/>
        <end position="145"/>
    </location>
</feature>
<dbReference type="Proteomes" id="UP000198729">
    <property type="component" value="Unassembled WGS sequence"/>
</dbReference>
<feature type="transmembrane region" description="Helical" evidence="7">
    <location>
        <begin position="296"/>
        <end position="315"/>
    </location>
</feature>
<dbReference type="PANTHER" id="PTHR10464:SF4">
    <property type="entry name" value="UREA TRANSPORTER"/>
    <property type="match status" value="1"/>
</dbReference>
<dbReference type="EMBL" id="FMWO01000048">
    <property type="protein sequence ID" value="SCZ85761.1"/>
    <property type="molecule type" value="Genomic_DNA"/>
</dbReference>
<organism evidence="8 9">
    <name type="scientific">Nitrosomonas mobilis</name>
    <dbReference type="NCBI Taxonomy" id="51642"/>
    <lineage>
        <taxon>Bacteria</taxon>
        <taxon>Pseudomonadati</taxon>
        <taxon>Pseudomonadota</taxon>
        <taxon>Betaproteobacteria</taxon>
        <taxon>Nitrosomonadales</taxon>
        <taxon>Nitrosomonadaceae</taxon>
        <taxon>Nitrosomonas</taxon>
    </lineage>
</organism>
<evidence type="ECO:0000256" key="2">
    <source>
        <dbReference type="ARBA" id="ARBA00005914"/>
    </source>
</evidence>
<feature type="transmembrane region" description="Helical" evidence="7">
    <location>
        <begin position="239"/>
        <end position="261"/>
    </location>
</feature>
<evidence type="ECO:0000256" key="7">
    <source>
        <dbReference type="SAM" id="Phobius"/>
    </source>
</evidence>
<keyword evidence="5 7" id="KW-1133">Transmembrane helix</keyword>
<reference evidence="8 9" key="1">
    <citation type="submission" date="2016-10" db="EMBL/GenBank/DDBJ databases">
        <authorList>
            <person name="de Groot N.N."/>
        </authorList>
    </citation>
    <scope>NUCLEOTIDE SEQUENCE [LARGE SCALE GENOMIC DNA]</scope>
    <source>
        <strain evidence="8">1</strain>
    </source>
</reference>
<dbReference type="GO" id="GO:0005886">
    <property type="term" value="C:plasma membrane"/>
    <property type="evidence" value="ECO:0007669"/>
    <property type="project" value="UniProtKB-SubCell"/>
</dbReference>
<evidence type="ECO:0000256" key="6">
    <source>
        <dbReference type="ARBA" id="ARBA00023136"/>
    </source>
</evidence>
<gene>
    <name evidence="8" type="ORF">NSMM_400239</name>
</gene>
<dbReference type="PIRSF" id="PIRSF016502">
    <property type="entry name" value="Urea_transporter"/>
    <property type="match status" value="1"/>
</dbReference>
<dbReference type="InterPro" id="IPR004937">
    <property type="entry name" value="Urea_transporter"/>
</dbReference>
<dbReference type="GO" id="GO:0015204">
    <property type="term" value="F:urea transmembrane transporter activity"/>
    <property type="evidence" value="ECO:0007669"/>
    <property type="project" value="InterPro"/>
</dbReference>
<feature type="transmembrane region" description="Helical" evidence="7">
    <location>
        <begin position="217"/>
        <end position="233"/>
    </location>
</feature>
<feature type="transmembrane region" description="Helical" evidence="7">
    <location>
        <begin position="268"/>
        <end position="290"/>
    </location>
</feature>
<keyword evidence="3" id="KW-1003">Cell membrane</keyword>
<keyword evidence="6 7" id="KW-0472">Membrane</keyword>
<feature type="transmembrane region" description="Helical" evidence="7">
    <location>
        <begin position="73"/>
        <end position="93"/>
    </location>
</feature>
<keyword evidence="9" id="KW-1185">Reference proteome</keyword>
<feature type="transmembrane region" description="Helical" evidence="7">
    <location>
        <begin position="188"/>
        <end position="210"/>
    </location>
</feature>
<evidence type="ECO:0000313" key="9">
    <source>
        <dbReference type="Proteomes" id="UP000198729"/>
    </source>
</evidence>
<evidence type="ECO:0000256" key="4">
    <source>
        <dbReference type="ARBA" id="ARBA00022692"/>
    </source>
</evidence>
<dbReference type="Gene3D" id="1.10.3430.10">
    <property type="entry name" value="Ammonium transporter AmtB like domains"/>
    <property type="match status" value="1"/>
</dbReference>
<evidence type="ECO:0000256" key="3">
    <source>
        <dbReference type="ARBA" id="ARBA00022475"/>
    </source>
</evidence>
<comment type="subcellular location">
    <subcellularLocation>
        <location evidence="1">Cell membrane</location>
        <topology evidence="1">Multi-pass membrane protein</topology>
    </subcellularLocation>
</comment>
<sequence>MAWFIKIESALPQPLRVILMGVGQVIFCGNAVSGFIFLVAFCAYDVMTGLAAIVGAISSTAAASVFKSAKSDISAGLYGFNGTLTGVGLWTFLAHAPQLWLYIILAAMLSSVVFAMIRKIPFGIPPAAAPFVLTSWIFILAAPTFDPTLDPGHDLRTADPGLSIPDSSQSIVSEGVPPGMWPTLLIKGVSQIFLVDSFATGILILIGVAVISLRSSLLLGGGALCGSLVAALLDADHHAIGIGLYGFNAGLAAIAVGQVFLKPDAKSAFLAILASMLTPALQIGLSQILVPVGLPVLAAPFLSVLWAILFVTGQWKRYQSRFKKSTESA</sequence>
<evidence type="ECO:0000313" key="8">
    <source>
        <dbReference type="EMBL" id="SCZ85761.1"/>
    </source>
</evidence>
<name>A0A1G5SGT3_9PROT</name>
<accession>A0A1G5SGT3</accession>
<protein>
    <submittedName>
        <fullName evidence="8">Urea transporter</fullName>
    </submittedName>
</protein>
<dbReference type="AlphaFoldDB" id="A0A1G5SGT3"/>
<keyword evidence="4 7" id="KW-0812">Transmembrane</keyword>
<dbReference type="Pfam" id="PF03253">
    <property type="entry name" value="UT"/>
    <property type="match status" value="1"/>
</dbReference>
<feature type="transmembrane region" description="Helical" evidence="7">
    <location>
        <begin position="46"/>
        <end position="66"/>
    </location>
</feature>
<dbReference type="RefSeq" id="WP_090286294.1">
    <property type="nucleotide sequence ID" value="NZ_FMWO01000048.1"/>
</dbReference>
<feature type="transmembrane region" description="Helical" evidence="7">
    <location>
        <begin position="99"/>
        <end position="117"/>
    </location>
</feature>
<feature type="transmembrane region" description="Helical" evidence="7">
    <location>
        <begin position="17"/>
        <end position="40"/>
    </location>
</feature>
<proteinExistence type="inferred from homology"/>
<comment type="similarity">
    <text evidence="2">Belongs to the urea transporter family.</text>
</comment>
<dbReference type="InterPro" id="IPR029020">
    <property type="entry name" value="Ammonium/urea_transptr"/>
</dbReference>
<dbReference type="PANTHER" id="PTHR10464">
    <property type="entry name" value="UREA TRANSPORTER"/>
    <property type="match status" value="1"/>
</dbReference>
<evidence type="ECO:0000256" key="1">
    <source>
        <dbReference type="ARBA" id="ARBA00004651"/>
    </source>
</evidence>
<dbReference type="STRING" id="51642.NSMM_400239"/>